<evidence type="ECO:0000256" key="17">
    <source>
        <dbReference type="ARBA" id="ARBA00048679"/>
    </source>
</evidence>
<dbReference type="FunFam" id="2.90.10.10:FF:000041">
    <property type="entry name" value="Uncharacterized protein"/>
    <property type="match status" value="1"/>
</dbReference>
<evidence type="ECO:0000313" key="25">
    <source>
        <dbReference type="Proteomes" id="UP001163823"/>
    </source>
</evidence>
<feature type="binding site" evidence="19">
    <location>
        <position position="535"/>
    </location>
    <ligand>
        <name>ATP</name>
        <dbReference type="ChEBI" id="CHEBI:30616"/>
    </ligand>
</feature>
<sequence>MDWEQQYSFCFCLLFLTLLPFLTTGQTSKNFSLGSSLTALDDDSSYKESPSGDFAFGFRQIKPDGFLLAVWFNKIPERTIVWSANGANLAPKGSKIELTSDGLFQLNDPNGKEIWNAESSSIVVDHAAMLDTGNFVLANQDSVYLWESFGQPTDTILPTQTLSQPSKLVSRYTETNYSSGRFQFVLQEDGHLSLYTTKFPLDSVNFAYLTTQIFGNGFELFFNKSGSIYVRASNGSIISMVLNSSSSQDFYQRAILEHDGVFRQYLYPKGNSSSVQRWPMAWSVVSFIPSNICSIVENIGSGACGFNSYCMQDQRPSCQCPLGYTFINPDDVLKGCKQNFVSQSCDEATPETHLFGFHEMQNTNWPNSDYANFQGVTEDWCRKACLSDCFCSVAIYNGGQCWMKKTPLSNGVSDASVSGKALIKIRKDNSTLTPNGTNKKERSTLIIIGSVLLGSSGLLNFLLLGVTFLGVFHFKFKKSEVIQPFPTAGITLRSFTYEELRKATNGFEEEIGRGAFATVYKGVLLDNNKNLIAVKNLNDSVKEGDREFKAEVSAIGRTNHRNLVQLLGFCNEGKHRLVVYEFMCNGSLASFLFTNPRPNWYQRIQIALGTARGLLYLHEECSTQIIHCDIKPQNVLIDDSCVARISDFGLAKLLKTDQTRTTTAIRGTKGYVAPEWFRSMPITVKVDVYSYGILLLELISCRRSFEAEAENEDQMVLTDWTYDCFRDKKLSLMVENDDVAREDMKKVEKYVMIAIWCIQEDPSLRPTMKKVLQMLEGAIDVPIPPDPTSFMSSI</sequence>
<keyword evidence="10 18" id="KW-0067">ATP-binding</keyword>
<dbReference type="GO" id="GO:0004674">
    <property type="term" value="F:protein serine/threonine kinase activity"/>
    <property type="evidence" value="ECO:0007669"/>
    <property type="project" value="UniProtKB-KW"/>
</dbReference>
<dbReference type="Proteomes" id="UP001163823">
    <property type="component" value="Chromosome 9"/>
</dbReference>
<feature type="domain" description="Protein kinase" evidence="21">
    <location>
        <begin position="505"/>
        <end position="779"/>
    </location>
</feature>
<feature type="signal peptide" evidence="20">
    <location>
        <begin position="1"/>
        <end position="25"/>
    </location>
</feature>
<evidence type="ECO:0000256" key="2">
    <source>
        <dbReference type="ARBA" id="ARBA00022527"/>
    </source>
</evidence>
<keyword evidence="11" id="KW-1133">Transmembrane helix</keyword>
<evidence type="ECO:0000256" key="15">
    <source>
        <dbReference type="ARBA" id="ARBA00023180"/>
    </source>
</evidence>
<keyword evidence="7" id="KW-0430">Lectin</keyword>
<evidence type="ECO:0000256" key="4">
    <source>
        <dbReference type="ARBA" id="ARBA00022679"/>
    </source>
</evidence>
<dbReference type="Gene3D" id="2.90.10.10">
    <property type="entry name" value="Bulb-type lectin domain"/>
    <property type="match status" value="2"/>
</dbReference>
<feature type="domain" description="Bulb-type lectin" evidence="22">
    <location>
        <begin position="31"/>
        <end position="150"/>
    </location>
</feature>
<dbReference type="EC" id="2.7.11.1" evidence="18"/>
<evidence type="ECO:0000313" key="24">
    <source>
        <dbReference type="EMBL" id="KAJ7954941.1"/>
    </source>
</evidence>
<dbReference type="InterPro" id="IPR001480">
    <property type="entry name" value="Bulb-type_lectin_dom"/>
</dbReference>
<keyword evidence="12" id="KW-0472">Membrane</keyword>
<comment type="subcellular location">
    <subcellularLocation>
        <location evidence="1">Membrane</location>
        <topology evidence="1">Single-pass type I membrane protein</topology>
    </subcellularLocation>
</comment>
<dbReference type="Gene3D" id="1.10.510.10">
    <property type="entry name" value="Transferase(Phosphotransferase) domain 1"/>
    <property type="match status" value="1"/>
</dbReference>
<gene>
    <name evidence="24" type="ORF">O6P43_021615</name>
</gene>
<dbReference type="PIRSF" id="PIRSF000641">
    <property type="entry name" value="SRK"/>
    <property type="match status" value="1"/>
</dbReference>
<dbReference type="InterPro" id="IPR000719">
    <property type="entry name" value="Prot_kinase_dom"/>
</dbReference>
<dbReference type="AlphaFoldDB" id="A0AAD7PGP9"/>
<dbReference type="FunFam" id="3.30.200.20:FF:000059">
    <property type="entry name" value="S-receptor-like serine/threonine-protein kinase"/>
    <property type="match status" value="1"/>
</dbReference>
<dbReference type="InterPro" id="IPR017441">
    <property type="entry name" value="Protein_kinase_ATP_BS"/>
</dbReference>
<dbReference type="FunFam" id="2.90.10.10:FF:000013">
    <property type="entry name" value="G-type lectin S-receptor-like serine/threonine-protein kinase LECRK1"/>
    <property type="match status" value="1"/>
</dbReference>
<dbReference type="CDD" id="cd01098">
    <property type="entry name" value="PAN_AP_plant"/>
    <property type="match status" value="1"/>
</dbReference>
<keyword evidence="14 24" id="KW-0675">Receptor</keyword>
<evidence type="ECO:0000256" key="12">
    <source>
        <dbReference type="ARBA" id="ARBA00023136"/>
    </source>
</evidence>
<protein>
    <recommendedName>
        <fullName evidence="18">Receptor-like serine/threonine-protein kinase</fullName>
        <ecNumber evidence="18">2.7.11.1</ecNumber>
    </recommendedName>
</protein>
<dbReference type="InterPro" id="IPR011009">
    <property type="entry name" value="Kinase-like_dom_sf"/>
</dbReference>
<name>A0AAD7PGP9_QUISA</name>
<evidence type="ECO:0000256" key="20">
    <source>
        <dbReference type="SAM" id="SignalP"/>
    </source>
</evidence>
<dbReference type="Pfam" id="PF01453">
    <property type="entry name" value="B_lectin"/>
    <property type="match status" value="1"/>
</dbReference>
<dbReference type="PROSITE" id="PS00108">
    <property type="entry name" value="PROTEIN_KINASE_ST"/>
    <property type="match status" value="1"/>
</dbReference>
<keyword evidence="8 18" id="KW-0547">Nucleotide-binding</keyword>
<dbReference type="InterPro" id="IPR024171">
    <property type="entry name" value="SRK-like_kinase"/>
</dbReference>
<feature type="domain" description="Apple" evidence="23">
    <location>
        <begin position="345"/>
        <end position="427"/>
    </location>
</feature>
<dbReference type="InterPro" id="IPR008271">
    <property type="entry name" value="Ser/Thr_kinase_AS"/>
</dbReference>
<dbReference type="FunFam" id="2.90.10.30:FF:000001">
    <property type="entry name" value="Serine/threonine-protein kinase"/>
    <property type="match status" value="1"/>
</dbReference>
<dbReference type="EMBL" id="JARAOO010000009">
    <property type="protein sequence ID" value="KAJ7954941.1"/>
    <property type="molecule type" value="Genomic_DNA"/>
</dbReference>
<dbReference type="PROSITE" id="PS00107">
    <property type="entry name" value="PROTEIN_KINASE_ATP"/>
    <property type="match status" value="1"/>
</dbReference>
<evidence type="ECO:0000256" key="7">
    <source>
        <dbReference type="ARBA" id="ARBA00022734"/>
    </source>
</evidence>
<dbReference type="InterPro" id="IPR051343">
    <property type="entry name" value="G-type_lectin_kinases/EP1-like"/>
</dbReference>
<keyword evidence="13" id="KW-1015">Disulfide bond</keyword>
<evidence type="ECO:0000256" key="10">
    <source>
        <dbReference type="ARBA" id="ARBA00022840"/>
    </source>
</evidence>
<evidence type="ECO:0000256" key="3">
    <source>
        <dbReference type="ARBA" id="ARBA00022536"/>
    </source>
</evidence>
<keyword evidence="5" id="KW-0812">Transmembrane</keyword>
<dbReference type="CDD" id="cd14066">
    <property type="entry name" value="STKc_IRAK"/>
    <property type="match status" value="1"/>
</dbReference>
<dbReference type="GO" id="GO:0016020">
    <property type="term" value="C:membrane"/>
    <property type="evidence" value="ECO:0007669"/>
    <property type="project" value="UniProtKB-SubCell"/>
</dbReference>
<evidence type="ECO:0000256" key="8">
    <source>
        <dbReference type="ARBA" id="ARBA00022741"/>
    </source>
</evidence>
<evidence type="ECO:0000256" key="9">
    <source>
        <dbReference type="ARBA" id="ARBA00022777"/>
    </source>
</evidence>
<dbReference type="InterPro" id="IPR003609">
    <property type="entry name" value="Pan_app"/>
</dbReference>
<dbReference type="PROSITE" id="PS50927">
    <property type="entry name" value="BULB_LECTIN"/>
    <property type="match status" value="1"/>
</dbReference>
<comment type="similarity">
    <text evidence="18">Belongs to the protein kinase superfamily. Ser/Thr protein kinase family.</text>
</comment>
<keyword evidence="4 18" id="KW-0808">Transferase</keyword>
<dbReference type="GO" id="GO:0005524">
    <property type="term" value="F:ATP binding"/>
    <property type="evidence" value="ECO:0007669"/>
    <property type="project" value="UniProtKB-UniRule"/>
</dbReference>
<keyword evidence="9 18" id="KW-0418">Kinase</keyword>
<evidence type="ECO:0000256" key="6">
    <source>
        <dbReference type="ARBA" id="ARBA00022729"/>
    </source>
</evidence>
<organism evidence="24 25">
    <name type="scientific">Quillaja saponaria</name>
    <name type="common">Soap bark tree</name>
    <dbReference type="NCBI Taxonomy" id="32244"/>
    <lineage>
        <taxon>Eukaryota</taxon>
        <taxon>Viridiplantae</taxon>
        <taxon>Streptophyta</taxon>
        <taxon>Embryophyta</taxon>
        <taxon>Tracheophyta</taxon>
        <taxon>Spermatophyta</taxon>
        <taxon>Magnoliopsida</taxon>
        <taxon>eudicotyledons</taxon>
        <taxon>Gunneridae</taxon>
        <taxon>Pentapetalae</taxon>
        <taxon>rosids</taxon>
        <taxon>fabids</taxon>
        <taxon>Fabales</taxon>
        <taxon>Quillajaceae</taxon>
        <taxon>Quillaja</taxon>
    </lineage>
</organism>
<evidence type="ECO:0000256" key="5">
    <source>
        <dbReference type="ARBA" id="ARBA00022692"/>
    </source>
</evidence>
<dbReference type="PANTHER" id="PTHR47976">
    <property type="entry name" value="G-TYPE LECTIN S-RECEPTOR-LIKE SERINE/THREONINE-PROTEIN KINASE SD2-5"/>
    <property type="match status" value="1"/>
</dbReference>
<dbReference type="Gene3D" id="3.30.200.20">
    <property type="entry name" value="Phosphorylase Kinase, domain 1"/>
    <property type="match status" value="1"/>
</dbReference>
<evidence type="ECO:0000259" key="21">
    <source>
        <dbReference type="PROSITE" id="PS50011"/>
    </source>
</evidence>
<evidence type="ECO:0000256" key="13">
    <source>
        <dbReference type="ARBA" id="ARBA00023157"/>
    </source>
</evidence>
<keyword evidence="15" id="KW-0325">Glycoprotein</keyword>
<dbReference type="PROSITE" id="PS50011">
    <property type="entry name" value="PROTEIN_KINASE_DOM"/>
    <property type="match status" value="1"/>
</dbReference>
<dbReference type="InterPro" id="IPR036426">
    <property type="entry name" value="Bulb-type_lectin_dom_sf"/>
</dbReference>
<dbReference type="PANTHER" id="PTHR47976:SF108">
    <property type="entry name" value="G-TYPE LECTIN S-RECEPTOR-LIKE SERINE_THREONINE-PROTEIN KINASE LECRK1"/>
    <property type="match status" value="1"/>
</dbReference>
<proteinExistence type="inferred from homology"/>
<dbReference type="FunFam" id="1.10.510.10:FF:000237">
    <property type="entry name" value="G-type lectin S-receptor-like serine/threonine-protein kinase"/>
    <property type="match status" value="1"/>
</dbReference>
<dbReference type="Pfam" id="PF08276">
    <property type="entry name" value="PAN_2"/>
    <property type="match status" value="1"/>
</dbReference>
<evidence type="ECO:0000256" key="18">
    <source>
        <dbReference type="PIRNR" id="PIRNR000641"/>
    </source>
</evidence>
<dbReference type="Pfam" id="PF00069">
    <property type="entry name" value="Pkinase"/>
    <property type="match status" value="1"/>
</dbReference>
<reference evidence="24" key="1">
    <citation type="journal article" date="2023" name="Science">
        <title>Elucidation of the pathway for biosynthesis of saponin adjuvants from the soapbark tree.</title>
        <authorList>
            <person name="Reed J."/>
            <person name="Orme A."/>
            <person name="El-Demerdash A."/>
            <person name="Owen C."/>
            <person name="Martin L.B.B."/>
            <person name="Misra R.C."/>
            <person name="Kikuchi S."/>
            <person name="Rejzek M."/>
            <person name="Martin A.C."/>
            <person name="Harkess A."/>
            <person name="Leebens-Mack J."/>
            <person name="Louveau T."/>
            <person name="Stephenson M.J."/>
            <person name="Osbourn A."/>
        </authorList>
    </citation>
    <scope>NUCLEOTIDE SEQUENCE</scope>
    <source>
        <strain evidence="24">S10</strain>
    </source>
</reference>
<evidence type="ECO:0000256" key="11">
    <source>
        <dbReference type="ARBA" id="ARBA00022989"/>
    </source>
</evidence>
<keyword evidence="25" id="KW-1185">Reference proteome</keyword>
<feature type="chain" id="PRO_5042217882" description="Receptor-like serine/threonine-protein kinase" evidence="20">
    <location>
        <begin position="26"/>
        <end position="794"/>
    </location>
</feature>
<evidence type="ECO:0000259" key="23">
    <source>
        <dbReference type="PROSITE" id="PS50948"/>
    </source>
</evidence>
<evidence type="ECO:0000256" key="19">
    <source>
        <dbReference type="PROSITE-ProRule" id="PRU10141"/>
    </source>
</evidence>
<keyword evidence="3" id="KW-0245">EGF-like domain</keyword>
<keyword evidence="6 20" id="KW-0732">Signal</keyword>
<keyword evidence="2 18" id="KW-0723">Serine/threonine-protein kinase</keyword>
<accession>A0AAD7PGP9</accession>
<evidence type="ECO:0000256" key="1">
    <source>
        <dbReference type="ARBA" id="ARBA00004479"/>
    </source>
</evidence>
<comment type="catalytic activity">
    <reaction evidence="16 18">
        <text>L-threonyl-[protein] + ATP = O-phospho-L-threonyl-[protein] + ADP + H(+)</text>
        <dbReference type="Rhea" id="RHEA:46608"/>
        <dbReference type="Rhea" id="RHEA-COMP:11060"/>
        <dbReference type="Rhea" id="RHEA-COMP:11605"/>
        <dbReference type="ChEBI" id="CHEBI:15378"/>
        <dbReference type="ChEBI" id="CHEBI:30013"/>
        <dbReference type="ChEBI" id="CHEBI:30616"/>
        <dbReference type="ChEBI" id="CHEBI:61977"/>
        <dbReference type="ChEBI" id="CHEBI:456216"/>
        <dbReference type="EC" id="2.7.11.1"/>
    </reaction>
</comment>
<dbReference type="SUPFAM" id="SSF51110">
    <property type="entry name" value="alpha-D-mannose-specific plant lectins"/>
    <property type="match status" value="1"/>
</dbReference>
<dbReference type="SMART" id="SM00220">
    <property type="entry name" value="S_TKc"/>
    <property type="match status" value="1"/>
</dbReference>
<dbReference type="SUPFAM" id="SSF56112">
    <property type="entry name" value="Protein kinase-like (PK-like)"/>
    <property type="match status" value="1"/>
</dbReference>
<comment type="caution">
    <text evidence="24">The sequence shown here is derived from an EMBL/GenBank/DDBJ whole genome shotgun (WGS) entry which is preliminary data.</text>
</comment>
<dbReference type="GO" id="GO:0030246">
    <property type="term" value="F:carbohydrate binding"/>
    <property type="evidence" value="ECO:0007669"/>
    <property type="project" value="UniProtKB-KW"/>
</dbReference>
<dbReference type="SMART" id="SM00108">
    <property type="entry name" value="B_lectin"/>
    <property type="match status" value="1"/>
</dbReference>
<dbReference type="PROSITE" id="PS50948">
    <property type="entry name" value="PAN"/>
    <property type="match status" value="1"/>
</dbReference>
<dbReference type="KEGG" id="qsa:O6P43_021615"/>
<evidence type="ECO:0000256" key="16">
    <source>
        <dbReference type="ARBA" id="ARBA00047899"/>
    </source>
</evidence>
<evidence type="ECO:0000256" key="14">
    <source>
        <dbReference type="ARBA" id="ARBA00023170"/>
    </source>
</evidence>
<comment type="catalytic activity">
    <reaction evidence="17 18">
        <text>L-seryl-[protein] + ATP = O-phospho-L-seryl-[protein] + ADP + H(+)</text>
        <dbReference type="Rhea" id="RHEA:17989"/>
        <dbReference type="Rhea" id="RHEA-COMP:9863"/>
        <dbReference type="Rhea" id="RHEA-COMP:11604"/>
        <dbReference type="ChEBI" id="CHEBI:15378"/>
        <dbReference type="ChEBI" id="CHEBI:29999"/>
        <dbReference type="ChEBI" id="CHEBI:30616"/>
        <dbReference type="ChEBI" id="CHEBI:83421"/>
        <dbReference type="ChEBI" id="CHEBI:456216"/>
        <dbReference type="EC" id="2.7.11.1"/>
    </reaction>
</comment>
<evidence type="ECO:0000259" key="22">
    <source>
        <dbReference type="PROSITE" id="PS50927"/>
    </source>
</evidence>